<dbReference type="RefSeq" id="XP_058331502.1">
    <property type="nucleotide sequence ID" value="XM_058472499.1"/>
</dbReference>
<proteinExistence type="predicted"/>
<organism evidence="2 3">
    <name type="scientific">Penicillium chermesinum</name>
    <dbReference type="NCBI Taxonomy" id="63820"/>
    <lineage>
        <taxon>Eukaryota</taxon>
        <taxon>Fungi</taxon>
        <taxon>Dikarya</taxon>
        <taxon>Ascomycota</taxon>
        <taxon>Pezizomycotina</taxon>
        <taxon>Eurotiomycetes</taxon>
        <taxon>Eurotiomycetidae</taxon>
        <taxon>Eurotiales</taxon>
        <taxon>Aspergillaceae</taxon>
        <taxon>Penicillium</taxon>
    </lineage>
</organism>
<feature type="transmembrane region" description="Helical" evidence="1">
    <location>
        <begin position="117"/>
        <end position="141"/>
    </location>
</feature>
<feature type="transmembrane region" description="Helical" evidence="1">
    <location>
        <begin position="75"/>
        <end position="97"/>
    </location>
</feature>
<sequence>MAFPGSEKSVWRVVLRMISLWGSVFGIIAIAAGSPFPDSAFWYYLMLGLCAFWSLIVLIIMAFKCVPHPGFMIAFDLLLTAASVFICVIAGFGTSVYGHYDDYEYDRLVYEQRARCIAALVFSILVAADHFSLFVIACVDVDNRRQTAFMKAPHDEFTYV</sequence>
<dbReference type="EMBL" id="JAPQKS010000003">
    <property type="protein sequence ID" value="KAJ5238583.1"/>
    <property type="molecule type" value="Genomic_DNA"/>
</dbReference>
<evidence type="ECO:0008006" key="4">
    <source>
        <dbReference type="Google" id="ProtNLM"/>
    </source>
</evidence>
<dbReference type="OrthoDB" id="5279542at2759"/>
<dbReference type="GeneID" id="83199802"/>
<comment type="caution">
    <text evidence="2">The sequence shown here is derived from an EMBL/GenBank/DDBJ whole genome shotgun (WGS) entry which is preliminary data.</text>
</comment>
<dbReference type="Proteomes" id="UP001150941">
    <property type="component" value="Unassembled WGS sequence"/>
</dbReference>
<keyword evidence="1" id="KW-1133">Transmembrane helix</keyword>
<keyword evidence="3" id="KW-1185">Reference proteome</keyword>
<keyword evidence="1" id="KW-0472">Membrane</keyword>
<evidence type="ECO:0000256" key="1">
    <source>
        <dbReference type="SAM" id="Phobius"/>
    </source>
</evidence>
<feature type="transmembrane region" description="Helical" evidence="1">
    <location>
        <begin position="13"/>
        <end position="35"/>
    </location>
</feature>
<protein>
    <recommendedName>
        <fullName evidence="4">MARVEL domain-containing protein</fullName>
    </recommendedName>
</protein>
<name>A0A9W9TS06_9EURO</name>
<dbReference type="AlphaFoldDB" id="A0A9W9TS06"/>
<evidence type="ECO:0000313" key="2">
    <source>
        <dbReference type="EMBL" id="KAJ5238583.1"/>
    </source>
</evidence>
<evidence type="ECO:0000313" key="3">
    <source>
        <dbReference type="Proteomes" id="UP001150941"/>
    </source>
</evidence>
<keyword evidence="1" id="KW-0812">Transmembrane</keyword>
<gene>
    <name evidence="2" type="ORF">N7468_003202</name>
</gene>
<reference evidence="2" key="2">
    <citation type="journal article" date="2023" name="IMA Fungus">
        <title>Comparative genomic study of the Penicillium genus elucidates a diverse pangenome and 15 lateral gene transfer events.</title>
        <authorList>
            <person name="Petersen C."/>
            <person name="Sorensen T."/>
            <person name="Nielsen M.R."/>
            <person name="Sondergaard T.E."/>
            <person name="Sorensen J.L."/>
            <person name="Fitzpatrick D.A."/>
            <person name="Frisvad J.C."/>
            <person name="Nielsen K.L."/>
        </authorList>
    </citation>
    <scope>NUCLEOTIDE SEQUENCE</scope>
    <source>
        <strain evidence="2">IBT 19713</strain>
    </source>
</reference>
<feature type="transmembrane region" description="Helical" evidence="1">
    <location>
        <begin position="41"/>
        <end position="63"/>
    </location>
</feature>
<reference evidence="2" key="1">
    <citation type="submission" date="2022-11" db="EMBL/GenBank/DDBJ databases">
        <authorList>
            <person name="Petersen C."/>
        </authorList>
    </citation>
    <scope>NUCLEOTIDE SEQUENCE</scope>
    <source>
        <strain evidence="2">IBT 19713</strain>
    </source>
</reference>
<accession>A0A9W9TS06</accession>